<feature type="compositionally biased region" description="Polar residues" evidence="6">
    <location>
        <begin position="150"/>
        <end position="169"/>
    </location>
</feature>
<proteinExistence type="predicted"/>
<evidence type="ECO:0000256" key="5">
    <source>
        <dbReference type="ARBA" id="ARBA00023242"/>
    </source>
</evidence>
<dbReference type="GO" id="GO:0005634">
    <property type="term" value="C:nucleus"/>
    <property type="evidence" value="ECO:0007669"/>
    <property type="project" value="UniProtKB-SubCell"/>
</dbReference>
<dbReference type="PANTHER" id="PTHR31845">
    <property type="entry name" value="FINGER DOMAIN PROTEIN, PUTATIVE-RELATED"/>
    <property type="match status" value="1"/>
</dbReference>
<keyword evidence="2" id="KW-0805">Transcription regulation</keyword>
<dbReference type="SMART" id="SM00066">
    <property type="entry name" value="GAL4"/>
    <property type="match status" value="1"/>
</dbReference>
<comment type="caution">
    <text evidence="8">The sequence shown here is derived from an EMBL/GenBank/DDBJ whole genome shotgun (WGS) entry which is preliminary data.</text>
</comment>
<sequence>MPRKSAFRAGSNFQAATVTRRSFRFRDTHIYTNQDSMSASEVTTEARLNSNCKGCRKRKIRCISGPSISHPSQERCNRCRKLDIECIFKVPVTRKRRKRNETRIHELEQKLEEVQRAIATGPQRDLHIPPTSEASITPTSTNYSFPSIMYNSSTSSSQPTAYGTPSESPTKGDPVSRGIIEELVAEELQIKFFTELLP</sequence>
<reference evidence="9" key="1">
    <citation type="journal article" date="2016" name="Genome Biol. Evol.">
        <title>Comparative 'omics' of the Fusarium fujikuroi species complex highlights differences in genetic potential and metabolite synthesis.</title>
        <authorList>
            <person name="Niehaus E.-M."/>
            <person name="Muensterkoetter M."/>
            <person name="Proctor R.H."/>
            <person name="Brown D.W."/>
            <person name="Sharon A."/>
            <person name="Idan Y."/>
            <person name="Oren-Young L."/>
            <person name="Sieber C.M."/>
            <person name="Novak O."/>
            <person name="Pencik A."/>
            <person name="Tarkowska D."/>
            <person name="Hromadova K."/>
            <person name="Freeman S."/>
            <person name="Maymon M."/>
            <person name="Elazar M."/>
            <person name="Youssef S.A."/>
            <person name="El-Shabrawy E.S.M."/>
            <person name="Shalaby A.B.A."/>
            <person name="Houterman P."/>
            <person name="Brock N.L."/>
            <person name="Burkhardt I."/>
            <person name="Tsavkelova E.A."/>
            <person name="Dickschat J.S."/>
            <person name="Galuszka P."/>
            <person name="Gueldener U."/>
            <person name="Tudzynski B."/>
        </authorList>
    </citation>
    <scope>NUCLEOTIDE SEQUENCE [LARGE SCALE GENOMIC DNA]</scope>
    <source>
        <strain evidence="9">ET1</strain>
    </source>
</reference>
<dbReference type="PROSITE" id="PS50048">
    <property type="entry name" value="ZN2_CY6_FUNGAL_2"/>
    <property type="match status" value="1"/>
</dbReference>
<accession>A0A1L7VTX5</accession>
<feature type="region of interest" description="Disordered" evidence="6">
    <location>
        <begin position="150"/>
        <end position="175"/>
    </location>
</feature>
<dbReference type="InterPro" id="IPR036864">
    <property type="entry name" value="Zn2-C6_fun-type_DNA-bd_sf"/>
</dbReference>
<keyword evidence="3" id="KW-0238">DNA-binding</keyword>
<keyword evidence="9" id="KW-1185">Reference proteome</keyword>
<dbReference type="GeneID" id="42052109"/>
<dbReference type="AlphaFoldDB" id="A0A1L7VTX5"/>
<comment type="subcellular location">
    <subcellularLocation>
        <location evidence="1">Nucleus</location>
    </subcellularLocation>
</comment>
<organism evidence="8 9">
    <name type="scientific">Fusarium proliferatum (strain ET1)</name>
    <name type="common">Orchid endophyte fungus</name>
    <dbReference type="NCBI Taxonomy" id="1227346"/>
    <lineage>
        <taxon>Eukaryota</taxon>
        <taxon>Fungi</taxon>
        <taxon>Dikarya</taxon>
        <taxon>Ascomycota</taxon>
        <taxon>Pezizomycotina</taxon>
        <taxon>Sordariomycetes</taxon>
        <taxon>Hypocreomycetidae</taxon>
        <taxon>Hypocreales</taxon>
        <taxon>Nectriaceae</taxon>
        <taxon>Fusarium</taxon>
        <taxon>Fusarium fujikuroi species complex</taxon>
    </lineage>
</organism>
<evidence type="ECO:0000256" key="3">
    <source>
        <dbReference type="ARBA" id="ARBA00023125"/>
    </source>
</evidence>
<evidence type="ECO:0000256" key="6">
    <source>
        <dbReference type="SAM" id="MobiDB-lite"/>
    </source>
</evidence>
<feature type="domain" description="Zn(2)-C6 fungal-type" evidence="7">
    <location>
        <begin position="51"/>
        <end position="88"/>
    </location>
</feature>
<dbReference type="RefSeq" id="XP_031084444.1">
    <property type="nucleotide sequence ID" value="XM_031218602.1"/>
</dbReference>
<keyword evidence="5" id="KW-0539">Nucleus</keyword>
<dbReference type="Proteomes" id="UP000183971">
    <property type="component" value="Unassembled WGS sequence"/>
</dbReference>
<dbReference type="PANTHER" id="PTHR31845:SF17">
    <property type="entry name" value="ZN(II)2CYS6 TRANSCRIPTION FACTOR (EUROFUNG)"/>
    <property type="match status" value="1"/>
</dbReference>
<dbReference type="InterPro" id="IPR051089">
    <property type="entry name" value="prtT"/>
</dbReference>
<dbReference type="SUPFAM" id="SSF57701">
    <property type="entry name" value="Zn2/Cys6 DNA-binding domain"/>
    <property type="match status" value="1"/>
</dbReference>
<gene>
    <name evidence="8" type="ORF">FPRO_07230</name>
</gene>
<dbReference type="Gene3D" id="4.10.240.10">
    <property type="entry name" value="Zn(2)-C6 fungal-type DNA-binding domain"/>
    <property type="match status" value="1"/>
</dbReference>
<keyword evidence="4" id="KW-0804">Transcription</keyword>
<dbReference type="VEuPathDB" id="FungiDB:FPRO_07230"/>
<dbReference type="GO" id="GO:0008270">
    <property type="term" value="F:zinc ion binding"/>
    <property type="evidence" value="ECO:0007669"/>
    <property type="project" value="InterPro"/>
</dbReference>
<evidence type="ECO:0000313" key="8">
    <source>
        <dbReference type="EMBL" id="CZR43853.1"/>
    </source>
</evidence>
<dbReference type="CDD" id="cd00067">
    <property type="entry name" value="GAL4"/>
    <property type="match status" value="1"/>
</dbReference>
<evidence type="ECO:0000256" key="4">
    <source>
        <dbReference type="ARBA" id="ARBA00023163"/>
    </source>
</evidence>
<evidence type="ECO:0000259" key="7">
    <source>
        <dbReference type="PROSITE" id="PS50048"/>
    </source>
</evidence>
<dbReference type="InterPro" id="IPR001138">
    <property type="entry name" value="Zn2Cys6_DnaBD"/>
</dbReference>
<dbReference type="EMBL" id="FJOF01000007">
    <property type="protein sequence ID" value="CZR43853.1"/>
    <property type="molecule type" value="Genomic_DNA"/>
</dbReference>
<evidence type="ECO:0000313" key="9">
    <source>
        <dbReference type="Proteomes" id="UP000183971"/>
    </source>
</evidence>
<name>A0A1L7VTX5_FUSPR</name>
<evidence type="ECO:0000256" key="2">
    <source>
        <dbReference type="ARBA" id="ARBA00023015"/>
    </source>
</evidence>
<dbReference type="GO" id="GO:0000976">
    <property type="term" value="F:transcription cis-regulatory region binding"/>
    <property type="evidence" value="ECO:0007669"/>
    <property type="project" value="TreeGrafter"/>
</dbReference>
<dbReference type="GO" id="GO:0000981">
    <property type="term" value="F:DNA-binding transcription factor activity, RNA polymerase II-specific"/>
    <property type="evidence" value="ECO:0007669"/>
    <property type="project" value="InterPro"/>
</dbReference>
<evidence type="ECO:0000256" key="1">
    <source>
        <dbReference type="ARBA" id="ARBA00004123"/>
    </source>
</evidence>
<protein>
    <recommendedName>
        <fullName evidence="7">Zn(2)-C6 fungal-type domain-containing protein</fullName>
    </recommendedName>
</protein>